<comment type="subcellular location">
    <subcellularLocation>
        <location evidence="1">Nucleus</location>
        <location evidence="1">Nucleolus</location>
    </subcellularLocation>
</comment>
<sequence length="336" mass="37593">MTTRKHNDFLDIAASDEEASGSDRGYDSEANAVESKGRAVKRRRTTTQDFSPESDEDEDEGQEEEENKKEVEKEDEDNDNEDGGASLDDSAQPSAKSAKSLKAKGKLAKLSKLANGKAPKKTRPGVIYFSSLPPYLKPFALKGMLEKRGFGGITKIFLAPLLPSAAGNRSRSNKRKLYTEGWIEFESKKTAKICAETLNATIVGGLKSSWYHDDVWNIKYLSRYSWEDLMQSVQRERSERESKRKIADAREAKEAKMFIAGVESGRIADGMAKKNEEKMKRRLEAAGDGDKELPQPKKDPQSTRRRFHFQQNEVVKGSKDGAVADDAKRVLGRFSE</sequence>
<evidence type="ECO:0000256" key="6">
    <source>
        <dbReference type="ARBA" id="ARBA00023242"/>
    </source>
</evidence>
<dbReference type="AlphaFoldDB" id="A0A167UP31"/>
<evidence type="ECO:0000256" key="9">
    <source>
        <dbReference type="SAM" id="MobiDB-lite"/>
    </source>
</evidence>
<comment type="similarity">
    <text evidence="2">Belongs to the ESF2/ABP1 family.</text>
</comment>
<dbReference type="GO" id="GO:0005730">
    <property type="term" value="C:nucleolus"/>
    <property type="evidence" value="ECO:0007669"/>
    <property type="project" value="UniProtKB-SubCell"/>
</dbReference>
<dbReference type="GO" id="GO:0003723">
    <property type="term" value="F:RNA binding"/>
    <property type="evidence" value="ECO:0007669"/>
    <property type="project" value="UniProtKB-KW"/>
</dbReference>
<feature type="compositionally biased region" description="Basic and acidic residues" evidence="9">
    <location>
        <begin position="271"/>
        <end position="302"/>
    </location>
</feature>
<dbReference type="InterPro" id="IPR035979">
    <property type="entry name" value="RBD_domain_sf"/>
</dbReference>
<accession>A0A167UP31</accession>
<dbReference type="GO" id="GO:0000447">
    <property type="term" value="P:endonucleolytic cleavage in ITS1 to separate SSU-rRNA from 5.8S rRNA and LSU-rRNA from tricistronic rRNA transcript (SSU-rRNA, 5.8S rRNA, LSU-rRNA)"/>
    <property type="evidence" value="ECO:0007669"/>
    <property type="project" value="TreeGrafter"/>
</dbReference>
<dbReference type="PANTHER" id="PTHR12311:SF7">
    <property type="entry name" value="ACTIVATOR OF BASAL TRANSCRIPTION 1"/>
    <property type="match status" value="1"/>
</dbReference>
<feature type="region of interest" description="Disordered" evidence="9">
    <location>
        <begin position="1"/>
        <end position="103"/>
    </location>
</feature>
<evidence type="ECO:0000256" key="8">
    <source>
        <dbReference type="ARBA" id="ARBA00032634"/>
    </source>
</evidence>
<dbReference type="GO" id="GO:0000480">
    <property type="term" value="P:endonucleolytic cleavage in 5'-ETS of tricistronic rRNA transcript (SSU-rRNA, 5.8S rRNA, LSU-rRNA)"/>
    <property type="evidence" value="ECO:0007669"/>
    <property type="project" value="TreeGrafter"/>
</dbReference>
<dbReference type="InterPro" id="IPR039119">
    <property type="entry name" value="ABT1/Esf2"/>
</dbReference>
<protein>
    <recommendedName>
        <fullName evidence="3">Pre-rRNA-processing protein ESF2</fullName>
    </recommendedName>
    <alternativeName>
        <fullName evidence="8">18S rRNA factor 2</fullName>
    </alternativeName>
    <alternativeName>
        <fullName evidence="4">Pre-rRNA-processing protein esf2</fullName>
    </alternativeName>
</protein>
<keyword evidence="6" id="KW-0539">Nucleus</keyword>
<dbReference type="InterPro" id="IPR012677">
    <property type="entry name" value="Nucleotide-bd_a/b_plait_sf"/>
</dbReference>
<dbReference type="CDD" id="cd12263">
    <property type="entry name" value="RRM_ABT1_like"/>
    <property type="match status" value="1"/>
</dbReference>
<evidence type="ECO:0000256" key="2">
    <source>
        <dbReference type="ARBA" id="ARBA00005819"/>
    </source>
</evidence>
<dbReference type="GO" id="GO:0034462">
    <property type="term" value="P:small-subunit processome assembly"/>
    <property type="evidence" value="ECO:0007669"/>
    <property type="project" value="TreeGrafter"/>
</dbReference>
<organism evidence="10">
    <name type="scientific">Penicillium chrysogenum</name>
    <name type="common">Penicillium notatum</name>
    <dbReference type="NCBI Taxonomy" id="5076"/>
    <lineage>
        <taxon>Eukaryota</taxon>
        <taxon>Fungi</taxon>
        <taxon>Dikarya</taxon>
        <taxon>Ascomycota</taxon>
        <taxon>Pezizomycotina</taxon>
        <taxon>Eurotiomycetes</taxon>
        <taxon>Eurotiomycetidae</taxon>
        <taxon>Eurotiales</taxon>
        <taxon>Aspergillaceae</taxon>
        <taxon>Penicillium</taxon>
        <taxon>Penicillium chrysogenum species complex</taxon>
    </lineage>
</organism>
<dbReference type="GO" id="GO:0000472">
    <property type="term" value="P:endonucleolytic cleavage to generate mature 5'-end of SSU-rRNA from (SSU-rRNA, 5.8S rRNA, LSU-rRNA)"/>
    <property type="evidence" value="ECO:0007669"/>
    <property type="project" value="TreeGrafter"/>
</dbReference>
<name>A0A167UP31_PENCH</name>
<dbReference type="PANTHER" id="PTHR12311">
    <property type="entry name" value="ACTIVATOR OF BASAL TRANSCRIPTION 1"/>
    <property type="match status" value="1"/>
</dbReference>
<dbReference type="Proteomes" id="UP000076449">
    <property type="component" value="Chromosome II"/>
</dbReference>
<dbReference type="EMBL" id="CM002799">
    <property type="protein sequence ID" value="KZN89468.1"/>
    <property type="molecule type" value="Genomic_DNA"/>
</dbReference>
<feature type="compositionally biased region" description="Basic and acidic residues" evidence="9">
    <location>
        <begin position="325"/>
        <end position="336"/>
    </location>
</feature>
<evidence type="ECO:0000313" key="10">
    <source>
        <dbReference type="EMBL" id="KZN89468.1"/>
    </source>
</evidence>
<comment type="function">
    <text evidence="7">Involved in the small subunit (SSU) processome assembly and function, and in the 18S rRNA synthesis. Required for the early cleavages at sites A0, A1 and A2.</text>
</comment>
<dbReference type="SUPFAM" id="SSF54928">
    <property type="entry name" value="RNA-binding domain, RBD"/>
    <property type="match status" value="1"/>
</dbReference>
<dbReference type="Gene3D" id="3.30.70.330">
    <property type="match status" value="1"/>
</dbReference>
<dbReference type="InterPro" id="IPR034353">
    <property type="entry name" value="ABT1/ESF2_RRM"/>
</dbReference>
<evidence type="ECO:0000256" key="1">
    <source>
        <dbReference type="ARBA" id="ARBA00004604"/>
    </source>
</evidence>
<feature type="compositionally biased region" description="Acidic residues" evidence="9">
    <location>
        <begin position="73"/>
        <end position="82"/>
    </location>
</feature>
<evidence type="ECO:0000256" key="3">
    <source>
        <dbReference type="ARBA" id="ARBA00013906"/>
    </source>
</evidence>
<feature type="region of interest" description="Disordered" evidence="9">
    <location>
        <begin position="270"/>
        <end position="336"/>
    </location>
</feature>
<feature type="compositionally biased region" description="Acidic residues" evidence="9">
    <location>
        <begin position="52"/>
        <end position="65"/>
    </location>
</feature>
<evidence type="ECO:0000256" key="7">
    <source>
        <dbReference type="ARBA" id="ARBA00025024"/>
    </source>
</evidence>
<evidence type="ECO:0000256" key="5">
    <source>
        <dbReference type="ARBA" id="ARBA00022884"/>
    </source>
</evidence>
<reference evidence="10" key="1">
    <citation type="journal article" date="2014" name="Genome Announc.">
        <title>Complete sequencing and chromosome-scale genome assembly of the industrial progenitor strain P2niaD18 from the penicillin producer Penicillium chrysogenum.</title>
        <authorList>
            <person name="Specht T."/>
            <person name="Dahlmann T.A."/>
            <person name="Zadra I."/>
            <person name="Kurnsteiner H."/>
            <person name="Kuck U."/>
        </authorList>
    </citation>
    <scope>NUCLEOTIDE SEQUENCE [LARGE SCALE GENOMIC DNA]</scope>
    <source>
        <strain evidence="10">P2niaD18</strain>
    </source>
</reference>
<gene>
    <name evidence="10" type="ORF">EN45_080750</name>
</gene>
<evidence type="ECO:0000256" key="4">
    <source>
        <dbReference type="ARBA" id="ARBA00021800"/>
    </source>
</evidence>
<proteinExistence type="inferred from homology"/>
<keyword evidence="5" id="KW-0694">RNA-binding</keyword>